<keyword evidence="1" id="KW-0812">Transmembrane</keyword>
<keyword evidence="1" id="KW-1133">Transmembrane helix</keyword>
<evidence type="ECO:0000313" key="2">
    <source>
        <dbReference type="EMBL" id="TFD01940.1"/>
    </source>
</evidence>
<dbReference type="Proteomes" id="UP000298355">
    <property type="component" value="Unassembled WGS sequence"/>
</dbReference>
<evidence type="ECO:0000256" key="1">
    <source>
        <dbReference type="SAM" id="Phobius"/>
    </source>
</evidence>
<proteinExistence type="predicted"/>
<feature type="transmembrane region" description="Helical" evidence="1">
    <location>
        <begin position="105"/>
        <end position="127"/>
    </location>
</feature>
<evidence type="ECO:0000313" key="3">
    <source>
        <dbReference type="Proteomes" id="UP000298355"/>
    </source>
</evidence>
<keyword evidence="1" id="KW-0472">Membrane</keyword>
<keyword evidence="3" id="KW-1185">Reference proteome</keyword>
<feature type="transmembrane region" description="Helical" evidence="1">
    <location>
        <begin position="165"/>
        <end position="187"/>
    </location>
</feature>
<feature type="transmembrane region" description="Helical" evidence="1">
    <location>
        <begin position="139"/>
        <end position="158"/>
    </location>
</feature>
<protein>
    <submittedName>
        <fullName evidence="2">Uncharacterized protein</fullName>
    </submittedName>
</protein>
<comment type="caution">
    <text evidence="2">The sequence shown here is derived from an EMBL/GenBank/DDBJ whole genome shotgun (WGS) entry which is preliminary data.</text>
</comment>
<organism evidence="2 3">
    <name type="scientific">Cryobacterium breve</name>
    <dbReference type="NCBI Taxonomy" id="1259258"/>
    <lineage>
        <taxon>Bacteria</taxon>
        <taxon>Bacillati</taxon>
        <taxon>Actinomycetota</taxon>
        <taxon>Actinomycetes</taxon>
        <taxon>Micrococcales</taxon>
        <taxon>Microbacteriaceae</taxon>
        <taxon>Cryobacterium</taxon>
    </lineage>
</organism>
<dbReference type="RefSeq" id="WP_134361722.1">
    <property type="nucleotide sequence ID" value="NZ_SOGJ01000003.1"/>
</dbReference>
<accession>A0ABY2JAU9</accession>
<reference evidence="2 3" key="1">
    <citation type="submission" date="2019-03" db="EMBL/GenBank/DDBJ databases">
        <title>Genomics of glacier-inhabiting Cryobacterium strains.</title>
        <authorList>
            <person name="Liu Q."/>
            <person name="Xin Y.-H."/>
        </authorList>
    </citation>
    <scope>NUCLEOTIDE SEQUENCE [LARGE SCALE GENOMIC DNA]</scope>
    <source>
        <strain evidence="2 3">TMT4-23</strain>
    </source>
</reference>
<sequence>MSVLTSMPYHHAVHRVSRWCSWYTREVDAEVAAGRRDELASDLYEHAIWADESGTTPRAVARAILSRALRGAPADLSWRHAQRRQVALADPTGFRRHRVEGAVSALVLVVASAVLGWGLFVLTRIALSVIGEQIRPGSATALTIASSTVLAVGGLVLLSRRRTRVLGALVMVLASFGLVHFGLFQLYSLSATVGALTFTMPGWGLASNSLIAGLGLFFTAAAIWWWPEHRTAPADTDTRLKTIGEMAR</sequence>
<gene>
    <name evidence="2" type="ORF">E3O65_00085</name>
</gene>
<feature type="transmembrane region" description="Helical" evidence="1">
    <location>
        <begin position="207"/>
        <end position="226"/>
    </location>
</feature>
<name>A0ABY2JAU9_9MICO</name>
<dbReference type="EMBL" id="SOGJ01000003">
    <property type="protein sequence ID" value="TFD01940.1"/>
    <property type="molecule type" value="Genomic_DNA"/>
</dbReference>